<dbReference type="Pfam" id="PF05258">
    <property type="entry name" value="DciA"/>
    <property type="match status" value="1"/>
</dbReference>
<sequence length="169" mass="18951">MHPKRYSTPIASALSRFFKDQNGSDNLSLARLWEQWDTLLGPDITDLICPLGHTRDTLLLGAEDAIVIHEFTYFSDQILERVNGFLGREVFKHIHIELLRGRTPLNKKLLTESGSYPHPDKPENLGQPGALPDDGSPVARAYKAYVRHFQDQSKSESAPDSTTNKPTPS</sequence>
<dbReference type="AlphaFoldDB" id="A0A194AE43"/>
<organism evidence="2 3">
    <name type="scientific">Desulfoplanes formicivorans</name>
    <dbReference type="NCBI Taxonomy" id="1592317"/>
    <lineage>
        <taxon>Bacteria</taxon>
        <taxon>Pseudomonadati</taxon>
        <taxon>Thermodesulfobacteriota</taxon>
        <taxon>Desulfovibrionia</taxon>
        <taxon>Desulfovibrionales</taxon>
        <taxon>Desulfoplanaceae</taxon>
        <taxon>Desulfoplanes</taxon>
    </lineage>
</organism>
<dbReference type="EMBL" id="BDFE01000004">
    <property type="protein sequence ID" value="GAU07470.1"/>
    <property type="molecule type" value="Genomic_DNA"/>
</dbReference>
<reference evidence="3" key="1">
    <citation type="submission" date="2016-06" db="EMBL/GenBank/DDBJ databases">
        <title>Draft genome sequence of Desulfoplanes formicivorans strain Pf12B.</title>
        <authorList>
            <person name="Watanabe M."/>
            <person name="Kojima H."/>
            <person name="Fukui M."/>
        </authorList>
    </citation>
    <scope>NUCLEOTIDE SEQUENCE [LARGE SCALE GENOMIC DNA]</scope>
    <source>
        <strain evidence="3">Pf12B</strain>
    </source>
</reference>
<dbReference type="Proteomes" id="UP000095200">
    <property type="component" value="Unassembled WGS sequence"/>
</dbReference>
<protein>
    <recommendedName>
        <fullName evidence="4">RNA-binding protein</fullName>
    </recommendedName>
</protein>
<accession>A0A194AE43</accession>
<evidence type="ECO:0008006" key="4">
    <source>
        <dbReference type="Google" id="ProtNLM"/>
    </source>
</evidence>
<evidence type="ECO:0000313" key="2">
    <source>
        <dbReference type="EMBL" id="GAU07470.1"/>
    </source>
</evidence>
<comment type="caution">
    <text evidence="2">The sequence shown here is derived from an EMBL/GenBank/DDBJ whole genome shotgun (WGS) entry which is preliminary data.</text>
</comment>
<dbReference type="RefSeq" id="WP_069856974.1">
    <property type="nucleotide sequence ID" value="NZ_BDFE01000004.1"/>
</dbReference>
<proteinExistence type="predicted"/>
<dbReference type="PANTHER" id="PTHR36456:SF1">
    <property type="entry name" value="UPF0232 PROTEIN SCO3875"/>
    <property type="match status" value="1"/>
</dbReference>
<dbReference type="InterPro" id="IPR007922">
    <property type="entry name" value="DciA-like"/>
</dbReference>
<evidence type="ECO:0000256" key="1">
    <source>
        <dbReference type="SAM" id="MobiDB-lite"/>
    </source>
</evidence>
<dbReference type="OrthoDB" id="5471833at2"/>
<feature type="region of interest" description="Disordered" evidence="1">
    <location>
        <begin position="110"/>
        <end position="169"/>
    </location>
</feature>
<dbReference type="PANTHER" id="PTHR36456">
    <property type="entry name" value="UPF0232 PROTEIN SCO3875"/>
    <property type="match status" value="1"/>
</dbReference>
<keyword evidence="3" id="KW-1185">Reference proteome</keyword>
<feature type="compositionally biased region" description="Polar residues" evidence="1">
    <location>
        <begin position="155"/>
        <end position="169"/>
    </location>
</feature>
<dbReference type="STRING" id="1592317.DPF_0152"/>
<evidence type="ECO:0000313" key="3">
    <source>
        <dbReference type="Proteomes" id="UP000095200"/>
    </source>
</evidence>
<gene>
    <name evidence="2" type="ORF">DPF_0152</name>
</gene>
<name>A0A194AE43_9BACT</name>